<dbReference type="Gene3D" id="1.20.58.90">
    <property type="match status" value="1"/>
</dbReference>
<dbReference type="GO" id="GO:0015031">
    <property type="term" value="P:protein transport"/>
    <property type="evidence" value="ECO:0007669"/>
    <property type="project" value="UniProtKB-KW"/>
</dbReference>
<dbReference type="FunFam" id="1.20.5.110:FF:000006">
    <property type="entry name" value="Syntaxin 6"/>
    <property type="match status" value="1"/>
</dbReference>
<dbReference type="CDD" id="cd15851">
    <property type="entry name" value="SNARE_Syntaxin6"/>
    <property type="match status" value="1"/>
</dbReference>
<feature type="transmembrane region" description="Helical" evidence="12">
    <location>
        <begin position="230"/>
        <end position="249"/>
    </location>
</feature>
<reference evidence="14 15" key="1">
    <citation type="journal article" date="2017" name="Nat. Ecol. Evol.">
        <title>Scallop genome provides insights into evolution of bilaterian karyotype and development.</title>
        <authorList>
            <person name="Wang S."/>
            <person name="Zhang J."/>
            <person name="Jiao W."/>
            <person name="Li J."/>
            <person name="Xun X."/>
            <person name="Sun Y."/>
            <person name="Guo X."/>
            <person name="Huan P."/>
            <person name="Dong B."/>
            <person name="Zhang L."/>
            <person name="Hu X."/>
            <person name="Sun X."/>
            <person name="Wang J."/>
            <person name="Zhao C."/>
            <person name="Wang Y."/>
            <person name="Wang D."/>
            <person name="Huang X."/>
            <person name="Wang R."/>
            <person name="Lv J."/>
            <person name="Li Y."/>
            <person name="Zhang Z."/>
            <person name="Liu B."/>
            <person name="Lu W."/>
            <person name="Hui Y."/>
            <person name="Liang J."/>
            <person name="Zhou Z."/>
            <person name="Hou R."/>
            <person name="Li X."/>
            <person name="Liu Y."/>
            <person name="Li H."/>
            <person name="Ning X."/>
            <person name="Lin Y."/>
            <person name="Zhao L."/>
            <person name="Xing Q."/>
            <person name="Dou J."/>
            <person name="Li Y."/>
            <person name="Mao J."/>
            <person name="Guo H."/>
            <person name="Dou H."/>
            <person name="Li T."/>
            <person name="Mu C."/>
            <person name="Jiang W."/>
            <person name="Fu Q."/>
            <person name="Fu X."/>
            <person name="Miao Y."/>
            <person name="Liu J."/>
            <person name="Yu Q."/>
            <person name="Li R."/>
            <person name="Liao H."/>
            <person name="Li X."/>
            <person name="Kong Y."/>
            <person name="Jiang Z."/>
            <person name="Chourrout D."/>
            <person name="Li R."/>
            <person name="Bao Z."/>
        </authorList>
    </citation>
    <scope>NUCLEOTIDE SEQUENCE [LARGE SCALE GENOMIC DNA]</scope>
    <source>
        <strain evidence="14 15">PY_sf001</strain>
    </source>
</reference>
<keyword evidence="9 12" id="KW-0472">Membrane</keyword>
<keyword evidence="5" id="KW-0653">Protein transport</keyword>
<dbReference type="Pfam" id="PF09177">
    <property type="entry name" value="STX6_10_61_N"/>
    <property type="match status" value="1"/>
</dbReference>
<keyword evidence="3" id="KW-0813">Transport</keyword>
<evidence type="ECO:0000256" key="5">
    <source>
        <dbReference type="ARBA" id="ARBA00022927"/>
    </source>
</evidence>
<dbReference type="GO" id="GO:0048193">
    <property type="term" value="P:Golgi vesicle transport"/>
    <property type="evidence" value="ECO:0007669"/>
    <property type="project" value="InterPro"/>
</dbReference>
<dbReference type="OrthoDB" id="546861at2759"/>
<name>A0A210PLP0_MIZYE</name>
<comment type="subcellular location">
    <subcellularLocation>
        <location evidence="1">Golgi apparatus membrane</location>
        <topology evidence="1">Single-pass type IV membrane protein</topology>
    </subcellularLocation>
</comment>
<dbReference type="PROSITE" id="PS50192">
    <property type="entry name" value="T_SNARE"/>
    <property type="match status" value="1"/>
</dbReference>
<feature type="coiled-coil region" evidence="10">
    <location>
        <begin position="47"/>
        <end position="74"/>
    </location>
</feature>
<dbReference type="GO" id="GO:0005802">
    <property type="term" value="C:trans-Golgi network"/>
    <property type="evidence" value="ECO:0007669"/>
    <property type="project" value="UniProtKB-ARBA"/>
</dbReference>
<protein>
    <submittedName>
        <fullName evidence="14">Syntaxin-6</fullName>
    </submittedName>
</protein>
<gene>
    <name evidence="14" type="ORF">KP79_PYT04756</name>
</gene>
<feature type="domain" description="T-SNARE coiled-coil homology" evidence="13">
    <location>
        <begin position="158"/>
        <end position="220"/>
    </location>
</feature>
<evidence type="ECO:0000256" key="12">
    <source>
        <dbReference type="SAM" id="Phobius"/>
    </source>
</evidence>
<accession>A0A210PLP0</accession>
<feature type="region of interest" description="Disordered" evidence="11">
    <location>
        <begin position="98"/>
        <end position="129"/>
    </location>
</feature>
<dbReference type="CDD" id="cd21446">
    <property type="entry name" value="SNARE_NTD_STX10"/>
    <property type="match status" value="1"/>
</dbReference>
<evidence type="ECO:0000259" key="13">
    <source>
        <dbReference type="PROSITE" id="PS50192"/>
    </source>
</evidence>
<feature type="compositionally biased region" description="Polar residues" evidence="11">
    <location>
        <begin position="98"/>
        <end position="107"/>
    </location>
</feature>
<dbReference type="GO" id="GO:0031982">
    <property type="term" value="C:vesicle"/>
    <property type="evidence" value="ECO:0007669"/>
    <property type="project" value="UniProtKB-ARBA"/>
</dbReference>
<sequence length="250" mass="29052">MSLEDPFFVVRDEVQKAVQSSRNLYERWCELLDNPKSVSKEEYDWTTNELRNSLRSIEWDLEDLEETVGIVEKNPKKFKIDTSELLDRRAFIDRTKSTVQQMKSHLSSPKAKPKDDMGPRQALISNGAGKQYDRYTKLDQDMERANQRFIDDTTQQQQLLIESQDDQLDKIGTSVGVLKNMSHQIGNELEEQNIMLDDFGHQMDTTESKMDATMKKMAKVLHMSNDKRQWCAIFVLLAVLLIVVILFMVL</sequence>
<evidence type="ECO:0000256" key="2">
    <source>
        <dbReference type="ARBA" id="ARBA00009063"/>
    </source>
</evidence>
<evidence type="ECO:0000256" key="3">
    <source>
        <dbReference type="ARBA" id="ARBA00022448"/>
    </source>
</evidence>
<evidence type="ECO:0000256" key="9">
    <source>
        <dbReference type="ARBA" id="ARBA00023136"/>
    </source>
</evidence>
<dbReference type="SUPFAM" id="SSF47661">
    <property type="entry name" value="t-snare proteins"/>
    <property type="match status" value="1"/>
</dbReference>
<evidence type="ECO:0000313" key="14">
    <source>
        <dbReference type="EMBL" id="OWF37403.1"/>
    </source>
</evidence>
<keyword evidence="7" id="KW-0333">Golgi apparatus</keyword>
<dbReference type="AlphaFoldDB" id="A0A210PLP0"/>
<dbReference type="STRING" id="6573.A0A210PLP0"/>
<dbReference type="InterPro" id="IPR010989">
    <property type="entry name" value="SNARE"/>
</dbReference>
<dbReference type="Pfam" id="PF05739">
    <property type="entry name" value="SNARE"/>
    <property type="match status" value="1"/>
</dbReference>
<dbReference type="Proteomes" id="UP000242188">
    <property type="component" value="Unassembled WGS sequence"/>
</dbReference>
<dbReference type="Gene3D" id="1.20.5.110">
    <property type="match status" value="1"/>
</dbReference>
<dbReference type="InterPro" id="IPR000727">
    <property type="entry name" value="T_SNARE_dom"/>
</dbReference>
<keyword evidence="6 12" id="KW-1133">Transmembrane helix</keyword>
<dbReference type="SUPFAM" id="SSF58038">
    <property type="entry name" value="SNARE fusion complex"/>
    <property type="match status" value="1"/>
</dbReference>
<keyword evidence="15" id="KW-1185">Reference proteome</keyword>
<dbReference type="FunFam" id="1.20.58.90:FF:000002">
    <property type="entry name" value="syntaxin-6 isoform X1"/>
    <property type="match status" value="1"/>
</dbReference>
<dbReference type="GO" id="GO:0000139">
    <property type="term" value="C:Golgi membrane"/>
    <property type="evidence" value="ECO:0007669"/>
    <property type="project" value="UniProtKB-SubCell"/>
</dbReference>
<dbReference type="PANTHER" id="PTHR12791">
    <property type="entry name" value="GOLGI SNARE BET1-RELATED"/>
    <property type="match status" value="1"/>
</dbReference>
<dbReference type="SMART" id="SM00397">
    <property type="entry name" value="t_SNARE"/>
    <property type="match status" value="1"/>
</dbReference>
<evidence type="ECO:0000256" key="11">
    <source>
        <dbReference type="SAM" id="MobiDB-lite"/>
    </source>
</evidence>
<evidence type="ECO:0000256" key="1">
    <source>
        <dbReference type="ARBA" id="ARBA00004409"/>
    </source>
</evidence>
<evidence type="ECO:0000256" key="4">
    <source>
        <dbReference type="ARBA" id="ARBA00022692"/>
    </source>
</evidence>
<comment type="caution">
    <text evidence="14">The sequence shown here is derived from an EMBL/GenBank/DDBJ whole genome shotgun (WGS) entry which is preliminary data.</text>
</comment>
<evidence type="ECO:0000256" key="6">
    <source>
        <dbReference type="ARBA" id="ARBA00022989"/>
    </source>
</evidence>
<evidence type="ECO:0000313" key="15">
    <source>
        <dbReference type="Proteomes" id="UP000242188"/>
    </source>
</evidence>
<dbReference type="InterPro" id="IPR015260">
    <property type="entry name" value="Syntaxin-6/10/61_N"/>
</dbReference>
<comment type="similarity">
    <text evidence="2">Belongs to the syntaxin family.</text>
</comment>
<evidence type="ECO:0000256" key="8">
    <source>
        <dbReference type="ARBA" id="ARBA00023054"/>
    </source>
</evidence>
<evidence type="ECO:0000256" key="10">
    <source>
        <dbReference type="SAM" id="Coils"/>
    </source>
</evidence>
<proteinExistence type="inferred from homology"/>
<keyword evidence="8 10" id="KW-0175">Coiled coil</keyword>
<evidence type="ECO:0000256" key="7">
    <source>
        <dbReference type="ARBA" id="ARBA00023034"/>
    </source>
</evidence>
<keyword evidence="4 12" id="KW-0812">Transmembrane</keyword>
<organism evidence="14 15">
    <name type="scientific">Mizuhopecten yessoensis</name>
    <name type="common">Japanese scallop</name>
    <name type="synonym">Patinopecten yessoensis</name>
    <dbReference type="NCBI Taxonomy" id="6573"/>
    <lineage>
        <taxon>Eukaryota</taxon>
        <taxon>Metazoa</taxon>
        <taxon>Spiralia</taxon>
        <taxon>Lophotrochozoa</taxon>
        <taxon>Mollusca</taxon>
        <taxon>Bivalvia</taxon>
        <taxon>Autobranchia</taxon>
        <taxon>Pteriomorphia</taxon>
        <taxon>Pectinida</taxon>
        <taxon>Pectinoidea</taxon>
        <taxon>Pectinidae</taxon>
        <taxon>Mizuhopecten</taxon>
    </lineage>
</organism>
<dbReference type="EMBL" id="NEDP02005589">
    <property type="protein sequence ID" value="OWF37403.1"/>
    <property type="molecule type" value="Genomic_DNA"/>
</dbReference>